<dbReference type="InterPro" id="IPR026504">
    <property type="entry name" value="MNS1"/>
</dbReference>
<dbReference type="PANTHER" id="PTHR19265:SF0">
    <property type="entry name" value="MEIOSIS-SPECIFIC NUCLEAR STRUCTURAL PROTEIN 1"/>
    <property type="match status" value="1"/>
</dbReference>
<keyword evidence="5" id="KW-0963">Cytoplasm</keyword>
<evidence type="ECO:0000256" key="6">
    <source>
        <dbReference type="ARBA" id="ARBA00022846"/>
    </source>
</evidence>
<keyword evidence="19" id="KW-1185">Reference proteome</keyword>
<keyword evidence="12" id="KW-0966">Cell projection</keyword>
<dbReference type="Pfam" id="PF13868">
    <property type="entry name" value="TPH"/>
    <property type="match status" value="1"/>
</dbReference>
<keyword evidence="16" id="KW-0472">Membrane</keyword>
<dbReference type="PANTHER" id="PTHR19265">
    <property type="entry name" value="MEIOSIS-SPECIFIC NUCLEAR STRUCTURAL PROTEIN 1"/>
    <property type="match status" value="1"/>
</dbReference>
<proteinExistence type="inferred from homology"/>
<evidence type="ECO:0000256" key="10">
    <source>
        <dbReference type="ARBA" id="ARBA00023242"/>
    </source>
</evidence>
<feature type="coiled-coil region" evidence="14">
    <location>
        <begin position="219"/>
        <end position="325"/>
    </location>
</feature>
<keyword evidence="10" id="KW-0539">Nucleus</keyword>
<evidence type="ECO:0000256" key="12">
    <source>
        <dbReference type="ARBA" id="ARBA00023273"/>
    </source>
</evidence>
<protein>
    <recommendedName>
        <fullName evidence="4">Meiosis-specific nuclear structural protein 1</fullName>
    </recommendedName>
</protein>
<evidence type="ECO:0000256" key="1">
    <source>
        <dbReference type="ARBA" id="ARBA00004123"/>
    </source>
</evidence>
<evidence type="ECO:0000256" key="13">
    <source>
        <dbReference type="ARBA" id="ARBA00046114"/>
    </source>
</evidence>
<keyword evidence="6" id="KW-0282">Flagellum</keyword>
<keyword evidence="11" id="KW-0469">Meiosis</keyword>
<keyword evidence="16" id="KW-1133">Transmembrane helix</keyword>
<dbReference type="InterPro" id="IPR043597">
    <property type="entry name" value="TPH_dom"/>
</dbReference>
<evidence type="ECO:0000256" key="5">
    <source>
        <dbReference type="ARBA" id="ARBA00022490"/>
    </source>
</evidence>
<dbReference type="GO" id="GO:0044782">
    <property type="term" value="P:cilium organization"/>
    <property type="evidence" value="ECO:0007669"/>
    <property type="project" value="TreeGrafter"/>
</dbReference>
<feature type="compositionally biased region" description="Polar residues" evidence="15">
    <location>
        <begin position="377"/>
        <end position="405"/>
    </location>
</feature>
<evidence type="ECO:0000256" key="16">
    <source>
        <dbReference type="SAM" id="Phobius"/>
    </source>
</evidence>
<keyword evidence="8" id="KW-0969">Cilium</keyword>
<dbReference type="GO" id="GO:0051321">
    <property type="term" value="P:meiotic cell cycle"/>
    <property type="evidence" value="ECO:0007669"/>
    <property type="project" value="UniProtKB-KW"/>
</dbReference>
<organism evidence="18 19">
    <name type="scientific">Dibothriocephalus latus</name>
    <name type="common">Fish tapeworm</name>
    <name type="synonym">Diphyllobothrium latum</name>
    <dbReference type="NCBI Taxonomy" id="60516"/>
    <lineage>
        <taxon>Eukaryota</taxon>
        <taxon>Metazoa</taxon>
        <taxon>Spiralia</taxon>
        <taxon>Lophotrochozoa</taxon>
        <taxon>Platyhelminthes</taxon>
        <taxon>Cestoda</taxon>
        <taxon>Eucestoda</taxon>
        <taxon>Diphyllobothriidea</taxon>
        <taxon>Diphyllobothriidae</taxon>
        <taxon>Dibothriocephalus</taxon>
    </lineage>
</organism>
<name>A0A3P6UD06_DIBLA</name>
<dbReference type="OrthoDB" id="197839at2759"/>
<accession>A0A3P6UD06</accession>
<evidence type="ECO:0000256" key="3">
    <source>
        <dbReference type="ARBA" id="ARBA00009158"/>
    </source>
</evidence>
<evidence type="ECO:0000313" key="18">
    <source>
        <dbReference type="EMBL" id="VDK89610.1"/>
    </source>
</evidence>
<comment type="function">
    <text evidence="13">Microtubule inner protein (MIP) part of the dynein-decorated doublet microtubules (DMTs) in cilia axoneme, which is required for motile cilia beating. May play a role in the control of meiotic division and germ cell differentiation through regulation of pairing and recombination during meiosis. Required for sperm flagella assembly. May play a role in the assembly and function of the outer dynein arm-docking complex (ODA-DC). ODA-DC mediates outer dynein arms (ODA) binding onto the axonemal doublet microtubules.</text>
</comment>
<dbReference type="EMBL" id="UYRU01045465">
    <property type="protein sequence ID" value="VDK89610.1"/>
    <property type="molecule type" value="Genomic_DNA"/>
</dbReference>
<dbReference type="Proteomes" id="UP000281553">
    <property type="component" value="Unassembled WGS sequence"/>
</dbReference>
<feature type="coiled-coil region" evidence="14">
    <location>
        <begin position="94"/>
        <end position="128"/>
    </location>
</feature>
<feature type="transmembrane region" description="Helical" evidence="16">
    <location>
        <begin position="17"/>
        <end position="42"/>
    </location>
</feature>
<keyword evidence="7 14" id="KW-0175">Coiled coil</keyword>
<evidence type="ECO:0000259" key="17">
    <source>
        <dbReference type="Pfam" id="PF13868"/>
    </source>
</evidence>
<evidence type="ECO:0000256" key="11">
    <source>
        <dbReference type="ARBA" id="ARBA00023254"/>
    </source>
</evidence>
<evidence type="ECO:0000256" key="4">
    <source>
        <dbReference type="ARBA" id="ARBA00014813"/>
    </source>
</evidence>
<dbReference type="AlphaFoldDB" id="A0A3P6UD06"/>
<comment type="similarity">
    <text evidence="3">Belongs to the MNS1 family.</text>
</comment>
<evidence type="ECO:0000256" key="14">
    <source>
        <dbReference type="SAM" id="Coils"/>
    </source>
</evidence>
<dbReference type="GO" id="GO:0005634">
    <property type="term" value="C:nucleus"/>
    <property type="evidence" value="ECO:0007669"/>
    <property type="project" value="UniProtKB-SubCell"/>
</dbReference>
<evidence type="ECO:0000256" key="8">
    <source>
        <dbReference type="ARBA" id="ARBA00023069"/>
    </source>
</evidence>
<keyword evidence="16" id="KW-0812">Transmembrane</keyword>
<evidence type="ECO:0000256" key="7">
    <source>
        <dbReference type="ARBA" id="ARBA00023054"/>
    </source>
</evidence>
<sequence length="412" mass="48371">MKVEVHMIVIGSVNLELFLAVTNFSNILTTFSLVKSLFLHFLKPQVERNRMLNAKSANVDMRLASTLRNREEDDARDLALRKMANDVRYGCYLNQIAQEEVAADQMRAQEAQKRREEFKADMQQQAETREQRRLEAYKEFLRDKMLIDEVVRKIHEEDQREAERKLVLKRENKALIEEFKVCQENWKKAEAKRIQAENERVARYLAEQETRVKESDAGKAERQQRLEEVQANLAKIIQQKEQERTEMENLSQLLAQEKENARAAQHEAAELEEKLRRRLILHKEHELYMARRAKECERLVEEKRNRLEEQKKQEQAEALAQCEREDYRRKIIEEERIRLLQEHAGSLLDEKEFAALDDKVKSALRAAPGPAAYGSDAESTSYDSSAQPTCNHTFDYTDLRSSPNTPALRRPF</sequence>
<gene>
    <name evidence="18" type="ORF">DILT_LOCUS4432</name>
</gene>
<evidence type="ECO:0000256" key="9">
    <source>
        <dbReference type="ARBA" id="ARBA00023212"/>
    </source>
</evidence>
<comment type="subcellular location">
    <subcellularLocation>
        <location evidence="2">Cytoplasm</location>
        <location evidence="2">Cytoskeleton</location>
        <location evidence="2">Flagellum axoneme</location>
    </subcellularLocation>
    <subcellularLocation>
        <location evidence="1">Nucleus</location>
    </subcellularLocation>
</comment>
<feature type="region of interest" description="Disordered" evidence="15">
    <location>
        <begin position="367"/>
        <end position="412"/>
    </location>
</feature>
<feature type="domain" description="Trichohyalin-plectin-homology" evidence="17">
    <location>
        <begin position="92"/>
        <end position="294"/>
    </location>
</feature>
<reference evidence="18 19" key="1">
    <citation type="submission" date="2018-11" db="EMBL/GenBank/DDBJ databases">
        <authorList>
            <consortium name="Pathogen Informatics"/>
        </authorList>
    </citation>
    <scope>NUCLEOTIDE SEQUENCE [LARGE SCALE GENOMIC DNA]</scope>
</reference>
<dbReference type="GO" id="GO:0031514">
    <property type="term" value="C:motile cilium"/>
    <property type="evidence" value="ECO:0007669"/>
    <property type="project" value="TreeGrafter"/>
</dbReference>
<keyword evidence="9" id="KW-0206">Cytoskeleton</keyword>
<evidence type="ECO:0000256" key="2">
    <source>
        <dbReference type="ARBA" id="ARBA00004611"/>
    </source>
</evidence>
<evidence type="ECO:0000256" key="15">
    <source>
        <dbReference type="SAM" id="MobiDB-lite"/>
    </source>
</evidence>
<evidence type="ECO:0000313" key="19">
    <source>
        <dbReference type="Proteomes" id="UP000281553"/>
    </source>
</evidence>